<gene>
    <name evidence="1" type="ORF">Hamer_G027330</name>
</gene>
<reference evidence="1" key="1">
    <citation type="journal article" date="2021" name="Sci. Adv.">
        <title>The American lobster genome reveals insights on longevity, neural, and immune adaptations.</title>
        <authorList>
            <person name="Polinski J.M."/>
            <person name="Zimin A.V."/>
            <person name="Clark K.F."/>
            <person name="Kohn A.B."/>
            <person name="Sadowski N."/>
            <person name="Timp W."/>
            <person name="Ptitsyn A."/>
            <person name="Khanna P."/>
            <person name="Romanova D.Y."/>
            <person name="Williams P."/>
            <person name="Greenwood S.J."/>
            <person name="Moroz L.L."/>
            <person name="Walt D.R."/>
            <person name="Bodnar A.G."/>
        </authorList>
    </citation>
    <scope>NUCLEOTIDE SEQUENCE</scope>
    <source>
        <strain evidence="1">GMGI-L3</strain>
    </source>
</reference>
<organism evidence="1 2">
    <name type="scientific">Homarus americanus</name>
    <name type="common">American lobster</name>
    <dbReference type="NCBI Taxonomy" id="6706"/>
    <lineage>
        <taxon>Eukaryota</taxon>
        <taxon>Metazoa</taxon>
        <taxon>Ecdysozoa</taxon>
        <taxon>Arthropoda</taxon>
        <taxon>Crustacea</taxon>
        <taxon>Multicrustacea</taxon>
        <taxon>Malacostraca</taxon>
        <taxon>Eumalacostraca</taxon>
        <taxon>Eucarida</taxon>
        <taxon>Decapoda</taxon>
        <taxon>Pleocyemata</taxon>
        <taxon>Astacidea</taxon>
        <taxon>Nephropoidea</taxon>
        <taxon>Nephropidae</taxon>
        <taxon>Homarus</taxon>
    </lineage>
</organism>
<dbReference type="Proteomes" id="UP000747542">
    <property type="component" value="Unassembled WGS sequence"/>
</dbReference>
<name>A0A8J5JGV3_HOMAM</name>
<evidence type="ECO:0000313" key="2">
    <source>
        <dbReference type="Proteomes" id="UP000747542"/>
    </source>
</evidence>
<dbReference type="AlphaFoldDB" id="A0A8J5JGV3"/>
<dbReference type="PANTHER" id="PTHR45913">
    <property type="entry name" value="EPM2A-INTERACTING PROTEIN 1"/>
    <property type="match status" value="1"/>
</dbReference>
<feature type="non-terminal residue" evidence="1">
    <location>
        <position position="138"/>
    </location>
</feature>
<keyword evidence="2" id="KW-1185">Reference proteome</keyword>
<proteinExistence type="predicted"/>
<dbReference type="PANTHER" id="PTHR45913:SF5">
    <property type="entry name" value="GENERAL TRANSCRIPTION FACTOR II-I REPEAT DOMAIN-CONTAINING PROTEIN 2A-LIKE PROTEIN"/>
    <property type="match status" value="1"/>
</dbReference>
<evidence type="ECO:0000313" key="1">
    <source>
        <dbReference type="EMBL" id="KAG7157947.1"/>
    </source>
</evidence>
<comment type="caution">
    <text evidence="1">The sequence shown here is derived from an EMBL/GenBank/DDBJ whole genome shotgun (WGS) entry which is preliminary data.</text>
</comment>
<accession>A0A8J5JGV3</accession>
<dbReference type="EMBL" id="JAHLQT010036003">
    <property type="protein sequence ID" value="KAG7157947.1"/>
    <property type="molecule type" value="Genomic_DNA"/>
</dbReference>
<sequence>MFDYIKAFEMKLGVFKRDVDSERFRYFPNLKKYINDLTKDDKTDCQCLQKLFVNIIESTVEQFSTRFARFRELEETAKFIKFPDSIKLDELNLQKFSWIDMDDFEMQLIEFQTSSIWRQKFVELRADLESIEKDRLEK</sequence>
<protein>
    <submittedName>
        <fullName evidence="1">Uncharacterized protein</fullName>
    </submittedName>
</protein>